<dbReference type="AlphaFoldDB" id="A0AA51BKN5"/>
<dbReference type="Gene3D" id="3.30.470.20">
    <property type="entry name" value="ATP-grasp fold, B domain"/>
    <property type="match status" value="1"/>
</dbReference>
<dbReference type="InterPro" id="IPR011054">
    <property type="entry name" value="Rudment_hybrid_motif"/>
</dbReference>
<dbReference type="InterPro" id="IPR005482">
    <property type="entry name" value="Biotin_COase_C"/>
</dbReference>
<dbReference type="EMBL" id="CP128385">
    <property type="protein sequence ID" value="WMI30500.1"/>
    <property type="molecule type" value="Genomic_DNA"/>
</dbReference>
<dbReference type="InterPro" id="IPR051602">
    <property type="entry name" value="ACC_Biotin_Carboxylase"/>
</dbReference>
<dbReference type="InterPro" id="IPR005479">
    <property type="entry name" value="CPAse_ATP-bd"/>
</dbReference>
<sequence length="443" mass="49557">MRKVLIANRGEIALRIIRACKELNIKTILIYSEADKGSKLLSLADYSINVGPSLSTLSYLNKESILSACILHNVDGVHPGYGFLSENYYFSKLCENLNIKFIGPNAEVIKLMGDKSSARNVAIKAGVPVIPGSSSTVINPYLGLEIAKRVGFPVIIKANGGGGGKGMRLVLSKKTFFKDFYSASNEAFKAFSDGRVYIEKYIKDPRHIEVQVIGDYKGNIVHLWERDCSVQRKYQKVIEEGPCFFINKKTRYRLTEAALAISRECKYSNAGTVEFLVNECGKFFFIEMNTRLQVEHGVTELATGVDIVKEQIRVSCGNKLSVSQKNIKILNHVIECRVNAEEPLNKFYPSPGSIKFYIPSGGPNIRVETHIYTGYKIPPYYDSMLMKVLAYSPTRYGCIRSLVRALSELKIGGVRTNINFCIKILKSNTFIFKGFTTNYIDSS</sequence>
<dbReference type="NCBIfam" id="NF006367">
    <property type="entry name" value="PRK08591.1"/>
    <property type="match status" value="1"/>
</dbReference>
<dbReference type="PROSITE" id="PS50975">
    <property type="entry name" value="ATP_GRASP"/>
    <property type="match status" value="1"/>
</dbReference>
<dbReference type="GO" id="GO:0005524">
    <property type="term" value="F:ATP binding"/>
    <property type="evidence" value="ECO:0007669"/>
    <property type="project" value="UniProtKB-UniRule"/>
</dbReference>
<evidence type="ECO:0000256" key="3">
    <source>
        <dbReference type="ARBA" id="ARBA00022598"/>
    </source>
</evidence>
<keyword evidence="4 7" id="KW-0547">Nucleotide-binding</keyword>
<evidence type="ECO:0000313" key="10">
    <source>
        <dbReference type="EMBL" id="WMI30500.1"/>
    </source>
</evidence>
<feature type="domain" description="Biotin carboxylation" evidence="9">
    <location>
        <begin position="1"/>
        <end position="443"/>
    </location>
</feature>
<evidence type="ECO:0000256" key="7">
    <source>
        <dbReference type="PROSITE-ProRule" id="PRU00409"/>
    </source>
</evidence>
<gene>
    <name evidence="10" type="ORF">QTO32_00180</name>
</gene>
<dbReference type="InterPro" id="IPR011761">
    <property type="entry name" value="ATP-grasp"/>
</dbReference>
<dbReference type="PROSITE" id="PS50979">
    <property type="entry name" value="BC"/>
    <property type="match status" value="1"/>
</dbReference>
<dbReference type="SUPFAM" id="SSF51246">
    <property type="entry name" value="Rudiment single hybrid motif"/>
    <property type="match status" value="1"/>
</dbReference>
<dbReference type="GO" id="GO:0046872">
    <property type="term" value="F:metal ion binding"/>
    <property type="evidence" value="ECO:0007669"/>
    <property type="project" value="InterPro"/>
</dbReference>
<evidence type="ECO:0000259" key="9">
    <source>
        <dbReference type="PROSITE" id="PS50979"/>
    </source>
</evidence>
<dbReference type="GO" id="GO:0004075">
    <property type="term" value="F:biotin carboxylase activity"/>
    <property type="evidence" value="ECO:0007669"/>
    <property type="project" value="UniProtKB-EC"/>
</dbReference>
<reference evidence="10" key="2">
    <citation type="submission" date="2023-06" db="EMBL/GenBank/DDBJ databases">
        <authorList>
            <person name="Williams T.J."/>
            <person name="Allen M.A."/>
            <person name="Ivanova N."/>
            <person name="Huntemann M."/>
            <person name="Haque S."/>
            <person name="Hancock A.M."/>
            <person name="Brazendale S."/>
            <person name="Cavicchioli R."/>
        </authorList>
    </citation>
    <scope>NUCLEOTIDE SEQUENCE</scope>
    <source>
        <strain evidence="10">MAG_Ga0307966_1000010</strain>
    </source>
</reference>
<protein>
    <recommendedName>
        <fullName evidence="2">biotin carboxylase</fullName>
        <ecNumber evidence="2">6.3.4.14</ecNumber>
    </recommendedName>
</protein>
<reference evidence="10" key="1">
    <citation type="journal article" date="2021" name="Front. Microbiol.">
        <title>Genome Analysis of a Verrucomicrobial Endosymbiont With a Tiny Genome Discovered in an Antarctic Lake.</title>
        <authorList>
            <person name="Williams T.J."/>
            <person name="Allen M.A."/>
            <person name="Ivanova N."/>
            <person name="Huntemann M."/>
            <person name="Haque S."/>
            <person name="Hancock A.M."/>
            <person name="Brazendale S."/>
            <person name="Cavicchioli R."/>
        </authorList>
    </citation>
    <scope>NUCLEOTIDE SEQUENCE</scope>
    <source>
        <strain evidence="10">MAG_Ga0307966_1000010</strain>
    </source>
</reference>
<dbReference type="PANTHER" id="PTHR48095">
    <property type="entry name" value="PYRUVATE CARBOXYLASE SUBUNIT A"/>
    <property type="match status" value="1"/>
</dbReference>
<accession>A0AA51BKN5</accession>
<comment type="function">
    <text evidence="1">This protein is a component of the acetyl coenzyme A carboxylase complex; first, biotin carboxylase catalyzes the carboxylation of the carrier protein and then the transcarboxylase transfers the carboxyl group to form malonyl-CoA.</text>
</comment>
<dbReference type="FunFam" id="3.30.1490.20:FF:000003">
    <property type="entry name" value="acetyl-CoA carboxylase isoform X1"/>
    <property type="match status" value="1"/>
</dbReference>
<keyword evidence="5 7" id="KW-0067">ATP-binding</keyword>
<dbReference type="Pfam" id="PF00289">
    <property type="entry name" value="Biotin_carb_N"/>
    <property type="match status" value="1"/>
</dbReference>
<dbReference type="PANTHER" id="PTHR48095:SF2">
    <property type="entry name" value="BIOTIN CARBOXYLASE, CHLOROPLASTIC"/>
    <property type="match status" value="1"/>
</dbReference>
<proteinExistence type="predicted"/>
<dbReference type="PROSITE" id="PS00867">
    <property type="entry name" value="CPSASE_2"/>
    <property type="match status" value="1"/>
</dbReference>
<evidence type="ECO:0000256" key="4">
    <source>
        <dbReference type="ARBA" id="ARBA00022741"/>
    </source>
</evidence>
<dbReference type="InterPro" id="IPR005481">
    <property type="entry name" value="BC-like_N"/>
</dbReference>
<dbReference type="EC" id="6.3.4.14" evidence="2"/>
<evidence type="ECO:0000256" key="6">
    <source>
        <dbReference type="ARBA" id="ARBA00048600"/>
    </source>
</evidence>
<keyword evidence="3 10" id="KW-0436">Ligase</keyword>
<dbReference type="InterPro" id="IPR016185">
    <property type="entry name" value="PreATP-grasp_dom_sf"/>
</dbReference>
<dbReference type="InterPro" id="IPR011764">
    <property type="entry name" value="Biotin_carboxylation_dom"/>
</dbReference>
<evidence type="ECO:0000256" key="1">
    <source>
        <dbReference type="ARBA" id="ARBA00003761"/>
    </source>
</evidence>
<dbReference type="Pfam" id="PF02785">
    <property type="entry name" value="Biotin_carb_C"/>
    <property type="match status" value="1"/>
</dbReference>
<name>A0AA51BKN5_9BACT</name>
<dbReference type="SUPFAM" id="SSF52440">
    <property type="entry name" value="PreATP-grasp domain"/>
    <property type="match status" value="1"/>
</dbReference>
<dbReference type="Proteomes" id="UP001238843">
    <property type="component" value="Chromosome"/>
</dbReference>
<organism evidence="10">
    <name type="scientific">Candidatus Organicella extenuata</name>
    <dbReference type="NCBI Taxonomy" id="2841811"/>
    <lineage>
        <taxon>Bacteria</taxon>
        <taxon>Pseudomonadati</taxon>
        <taxon>Verrucomicrobiota</taxon>
        <taxon>Candidatus Organicella</taxon>
    </lineage>
</organism>
<evidence type="ECO:0000259" key="8">
    <source>
        <dbReference type="PROSITE" id="PS50975"/>
    </source>
</evidence>
<evidence type="ECO:0000256" key="2">
    <source>
        <dbReference type="ARBA" id="ARBA00013263"/>
    </source>
</evidence>
<dbReference type="Pfam" id="PF02786">
    <property type="entry name" value="CPSase_L_D2"/>
    <property type="match status" value="1"/>
</dbReference>
<evidence type="ECO:0000256" key="5">
    <source>
        <dbReference type="ARBA" id="ARBA00022840"/>
    </source>
</evidence>
<dbReference type="SMART" id="SM00878">
    <property type="entry name" value="Biotin_carb_C"/>
    <property type="match status" value="1"/>
</dbReference>
<comment type="catalytic activity">
    <reaction evidence="6">
        <text>N(6)-biotinyl-L-lysyl-[protein] + hydrogencarbonate + ATP = N(6)-carboxybiotinyl-L-lysyl-[protein] + ADP + phosphate + H(+)</text>
        <dbReference type="Rhea" id="RHEA:13501"/>
        <dbReference type="Rhea" id="RHEA-COMP:10505"/>
        <dbReference type="Rhea" id="RHEA-COMP:10506"/>
        <dbReference type="ChEBI" id="CHEBI:15378"/>
        <dbReference type="ChEBI" id="CHEBI:17544"/>
        <dbReference type="ChEBI" id="CHEBI:30616"/>
        <dbReference type="ChEBI" id="CHEBI:43474"/>
        <dbReference type="ChEBI" id="CHEBI:83144"/>
        <dbReference type="ChEBI" id="CHEBI:83145"/>
        <dbReference type="ChEBI" id="CHEBI:456216"/>
        <dbReference type="EC" id="6.3.4.14"/>
    </reaction>
</comment>
<dbReference type="SUPFAM" id="SSF56059">
    <property type="entry name" value="Glutathione synthetase ATP-binding domain-like"/>
    <property type="match status" value="1"/>
</dbReference>
<feature type="domain" description="ATP-grasp" evidence="8">
    <location>
        <begin position="119"/>
        <end position="316"/>
    </location>
</feature>